<dbReference type="Gene3D" id="1.10.10.10">
    <property type="entry name" value="Winged helix-like DNA-binding domain superfamily/Winged helix DNA-binding domain"/>
    <property type="match status" value="1"/>
</dbReference>
<dbReference type="RefSeq" id="WP_149789132.1">
    <property type="nucleotide sequence ID" value="NZ_FNIO01000007.1"/>
</dbReference>
<dbReference type="Gene3D" id="1.20.120.530">
    <property type="entry name" value="GntR ligand-binding domain-like"/>
    <property type="match status" value="1"/>
</dbReference>
<dbReference type="InterPro" id="IPR036390">
    <property type="entry name" value="WH_DNA-bd_sf"/>
</dbReference>
<dbReference type="Proteomes" id="UP000324252">
    <property type="component" value="Unassembled WGS sequence"/>
</dbReference>
<dbReference type="GO" id="GO:0003677">
    <property type="term" value="F:DNA binding"/>
    <property type="evidence" value="ECO:0007669"/>
    <property type="project" value="UniProtKB-KW"/>
</dbReference>
<keyword evidence="2" id="KW-0238">DNA-binding</keyword>
<evidence type="ECO:0000313" key="6">
    <source>
        <dbReference type="Proteomes" id="UP000324252"/>
    </source>
</evidence>
<dbReference type="InterPro" id="IPR000524">
    <property type="entry name" value="Tscrpt_reg_HTH_GntR"/>
</dbReference>
<dbReference type="OrthoDB" id="9816161at2"/>
<dbReference type="SUPFAM" id="SSF46785">
    <property type="entry name" value="Winged helix' DNA-binding domain"/>
    <property type="match status" value="1"/>
</dbReference>
<dbReference type="Pfam" id="PF00392">
    <property type="entry name" value="GntR"/>
    <property type="match status" value="1"/>
</dbReference>
<dbReference type="InterPro" id="IPR036388">
    <property type="entry name" value="WH-like_DNA-bd_sf"/>
</dbReference>
<evidence type="ECO:0000313" key="5">
    <source>
        <dbReference type="EMBL" id="SHK70212.1"/>
    </source>
</evidence>
<dbReference type="SUPFAM" id="SSF48008">
    <property type="entry name" value="GntR ligand-binding domain-like"/>
    <property type="match status" value="1"/>
</dbReference>
<gene>
    <name evidence="5" type="ORF">SAMN05444142_10825</name>
</gene>
<dbReference type="AlphaFoldDB" id="A0A1H0L7D0"/>
<sequence length="244" mass="27139">MSFALEDATTALRCRLLAGNFDPGTKLREISVAEDLGVSRTIARLAMSTLEHEGLLTREPNRGSRVKRFSIKEIADAIEVRGELEAMAVRQAAERGLEAAADDELSEMLERFEELLTAGVTTDEMRDRWVELNSAFHACLIEASGNWALKVSIAQMSRLPLVSPSALIFDRKDHENGFRQLAASHADHMEIVAAIRARQGHRAEARMREHAYMNARNKRLNLADPETMDLARALPGGPLIRPDN</sequence>
<keyword evidence="1" id="KW-0805">Transcription regulation</keyword>
<dbReference type="PANTHER" id="PTHR43537:SF49">
    <property type="entry name" value="TRANSCRIPTIONAL REGULATORY PROTEIN"/>
    <property type="match status" value="1"/>
</dbReference>
<feature type="domain" description="HTH gntR-type" evidence="4">
    <location>
        <begin position="2"/>
        <end position="69"/>
    </location>
</feature>
<dbReference type="Pfam" id="PF07729">
    <property type="entry name" value="FCD"/>
    <property type="match status" value="1"/>
</dbReference>
<organism evidence="5 6">
    <name type="scientific">Lutimaribacter pacificus</name>
    <dbReference type="NCBI Taxonomy" id="391948"/>
    <lineage>
        <taxon>Bacteria</taxon>
        <taxon>Pseudomonadati</taxon>
        <taxon>Pseudomonadota</taxon>
        <taxon>Alphaproteobacteria</taxon>
        <taxon>Rhodobacterales</taxon>
        <taxon>Roseobacteraceae</taxon>
        <taxon>Lutimaribacter</taxon>
    </lineage>
</organism>
<evidence type="ECO:0000256" key="1">
    <source>
        <dbReference type="ARBA" id="ARBA00023015"/>
    </source>
</evidence>
<proteinExistence type="predicted"/>
<dbReference type="SMART" id="SM00345">
    <property type="entry name" value="HTH_GNTR"/>
    <property type="match status" value="1"/>
</dbReference>
<dbReference type="PROSITE" id="PS50949">
    <property type="entry name" value="HTH_GNTR"/>
    <property type="match status" value="1"/>
</dbReference>
<evidence type="ECO:0000256" key="3">
    <source>
        <dbReference type="ARBA" id="ARBA00023163"/>
    </source>
</evidence>
<evidence type="ECO:0000259" key="4">
    <source>
        <dbReference type="PROSITE" id="PS50949"/>
    </source>
</evidence>
<reference evidence="5 6" key="1">
    <citation type="submission" date="2016-11" db="EMBL/GenBank/DDBJ databases">
        <authorList>
            <person name="Varghese N."/>
            <person name="Submissions S."/>
        </authorList>
    </citation>
    <scope>NUCLEOTIDE SEQUENCE [LARGE SCALE GENOMIC DNA]</scope>
    <source>
        <strain evidence="5 6">DSM 29620</strain>
    </source>
</reference>
<name>A0A1H0L7D0_9RHOB</name>
<dbReference type="SMART" id="SM00895">
    <property type="entry name" value="FCD"/>
    <property type="match status" value="1"/>
</dbReference>
<keyword evidence="3" id="KW-0804">Transcription</keyword>
<accession>A0A1H0L7D0</accession>
<evidence type="ECO:0000256" key="2">
    <source>
        <dbReference type="ARBA" id="ARBA00023125"/>
    </source>
</evidence>
<dbReference type="PANTHER" id="PTHR43537">
    <property type="entry name" value="TRANSCRIPTIONAL REGULATOR, GNTR FAMILY"/>
    <property type="match status" value="1"/>
</dbReference>
<dbReference type="GO" id="GO:0003700">
    <property type="term" value="F:DNA-binding transcription factor activity"/>
    <property type="evidence" value="ECO:0007669"/>
    <property type="project" value="InterPro"/>
</dbReference>
<dbReference type="EMBL" id="FQZZ01000008">
    <property type="protein sequence ID" value="SHK70212.1"/>
    <property type="molecule type" value="Genomic_DNA"/>
</dbReference>
<dbReference type="InterPro" id="IPR008920">
    <property type="entry name" value="TF_FadR/GntR_C"/>
</dbReference>
<dbReference type="InterPro" id="IPR011711">
    <property type="entry name" value="GntR_C"/>
</dbReference>
<protein>
    <submittedName>
        <fullName evidence="5">Transcriptional regulator, GntR family</fullName>
    </submittedName>
</protein>
<keyword evidence="6" id="KW-1185">Reference proteome</keyword>